<keyword evidence="3" id="KW-1185">Reference proteome</keyword>
<dbReference type="EMBL" id="JAINUF010000004">
    <property type="protein sequence ID" value="KAJ8366005.1"/>
    <property type="molecule type" value="Genomic_DNA"/>
</dbReference>
<reference evidence="2" key="1">
    <citation type="journal article" date="2023" name="Science">
        <title>Genome structures resolve the early diversification of teleost fishes.</title>
        <authorList>
            <person name="Parey E."/>
            <person name="Louis A."/>
            <person name="Montfort J."/>
            <person name="Bouchez O."/>
            <person name="Roques C."/>
            <person name="Iampietro C."/>
            <person name="Lluch J."/>
            <person name="Castinel A."/>
            <person name="Donnadieu C."/>
            <person name="Desvignes T."/>
            <person name="Floi Bucao C."/>
            <person name="Jouanno E."/>
            <person name="Wen M."/>
            <person name="Mejri S."/>
            <person name="Dirks R."/>
            <person name="Jansen H."/>
            <person name="Henkel C."/>
            <person name="Chen W.J."/>
            <person name="Zahm M."/>
            <person name="Cabau C."/>
            <person name="Klopp C."/>
            <person name="Thompson A.W."/>
            <person name="Robinson-Rechavi M."/>
            <person name="Braasch I."/>
            <person name="Lecointre G."/>
            <person name="Bobe J."/>
            <person name="Postlethwait J.H."/>
            <person name="Berthelot C."/>
            <person name="Roest Crollius H."/>
            <person name="Guiguen Y."/>
        </authorList>
    </citation>
    <scope>NUCLEOTIDE SEQUENCE</scope>
    <source>
        <strain evidence="2">WJC10195</strain>
    </source>
</reference>
<evidence type="ECO:0000313" key="3">
    <source>
        <dbReference type="Proteomes" id="UP001152622"/>
    </source>
</evidence>
<protein>
    <submittedName>
        <fullName evidence="2">Uncharacterized protein</fullName>
    </submittedName>
</protein>
<dbReference type="Proteomes" id="UP001152622">
    <property type="component" value="Chromosome 4"/>
</dbReference>
<accession>A0A9Q1J539</accession>
<name>A0A9Q1J539_SYNKA</name>
<organism evidence="2 3">
    <name type="scientific">Synaphobranchus kaupii</name>
    <name type="common">Kaup's arrowtooth eel</name>
    <dbReference type="NCBI Taxonomy" id="118154"/>
    <lineage>
        <taxon>Eukaryota</taxon>
        <taxon>Metazoa</taxon>
        <taxon>Chordata</taxon>
        <taxon>Craniata</taxon>
        <taxon>Vertebrata</taxon>
        <taxon>Euteleostomi</taxon>
        <taxon>Actinopterygii</taxon>
        <taxon>Neopterygii</taxon>
        <taxon>Teleostei</taxon>
        <taxon>Anguilliformes</taxon>
        <taxon>Synaphobranchidae</taxon>
        <taxon>Synaphobranchus</taxon>
    </lineage>
</organism>
<sequence length="173" mass="18018">MENYVLHDCTHKEPFPSPCLDLALAPDLATLSQTGWSAGTLPGPHAALAKHALKARAAGQGFGGVAVLSNAVRSRPFSSLDQTVAYSSLHARLVGDRGSSTQQWRSEAMAVSARNAGGAALRQGKLAPAGGSRRTAAEGAKQERRSAGETGCLFNRAERNSASRALLTLQSPV</sequence>
<dbReference type="AlphaFoldDB" id="A0A9Q1J539"/>
<evidence type="ECO:0000313" key="2">
    <source>
        <dbReference type="EMBL" id="KAJ8366005.1"/>
    </source>
</evidence>
<proteinExistence type="predicted"/>
<comment type="caution">
    <text evidence="2">The sequence shown here is derived from an EMBL/GenBank/DDBJ whole genome shotgun (WGS) entry which is preliminary data.</text>
</comment>
<feature type="region of interest" description="Disordered" evidence="1">
    <location>
        <begin position="122"/>
        <end position="147"/>
    </location>
</feature>
<evidence type="ECO:0000256" key="1">
    <source>
        <dbReference type="SAM" id="MobiDB-lite"/>
    </source>
</evidence>
<gene>
    <name evidence="2" type="ORF">SKAU_G00148360</name>
</gene>